<dbReference type="EMBL" id="CP042260">
    <property type="protein sequence ID" value="QDY67550.1"/>
    <property type="molecule type" value="Genomic_DNA"/>
</dbReference>
<dbReference type="RefSeq" id="WP_146277824.1">
    <property type="nucleotide sequence ID" value="NZ_CP042260.1"/>
</dbReference>
<organism evidence="3 5">
    <name type="scientific">Glutamicibacter halophytocola</name>
    <dbReference type="NCBI Taxonomy" id="1933880"/>
    <lineage>
        <taxon>Bacteria</taxon>
        <taxon>Bacillati</taxon>
        <taxon>Actinomycetota</taxon>
        <taxon>Actinomycetes</taxon>
        <taxon>Micrococcales</taxon>
        <taxon>Micrococcaceae</taxon>
        <taxon>Glutamicibacter</taxon>
    </lineage>
</organism>
<protein>
    <submittedName>
        <fullName evidence="3">GNAT family N-acetyltransferase</fullName>
        <ecNumber evidence="3">2.3.1.-</ecNumber>
    </submittedName>
</protein>
<evidence type="ECO:0000259" key="1">
    <source>
        <dbReference type="PROSITE" id="PS51186"/>
    </source>
</evidence>
<dbReference type="OrthoDB" id="9797989at2"/>
<feature type="domain" description="N-acetyltransferase" evidence="1">
    <location>
        <begin position="40"/>
        <end position="189"/>
    </location>
</feature>
<dbReference type="Proteomes" id="UP000320717">
    <property type="component" value="Chromosome"/>
</dbReference>
<dbReference type="Pfam" id="PF13302">
    <property type="entry name" value="Acetyltransf_3"/>
    <property type="match status" value="1"/>
</dbReference>
<dbReference type="InterPro" id="IPR016181">
    <property type="entry name" value="Acyl_CoA_acyltransferase"/>
</dbReference>
<proteinExistence type="predicted"/>
<keyword evidence="3" id="KW-0012">Acyltransferase</keyword>
<dbReference type="EMBL" id="CP102487">
    <property type="protein sequence ID" value="UUX59734.1"/>
    <property type="molecule type" value="Genomic_DNA"/>
</dbReference>
<gene>
    <name evidence="2" type="ORF">FQA45_15245</name>
    <name evidence="3" type="ORF">NUH22_03650</name>
</gene>
<evidence type="ECO:0000313" key="4">
    <source>
        <dbReference type="Proteomes" id="UP000320717"/>
    </source>
</evidence>
<reference evidence="2 4" key="1">
    <citation type="submission" date="2019-07" db="EMBL/GenBank/DDBJ databases">
        <title>Complete Genome Sequence of drought tolerant Plant Growth-Promoting Rhizobacterium Glutamicibacter halophytocola DR408.</title>
        <authorList>
            <person name="Nishu S.D."/>
            <person name="Lee T.K."/>
        </authorList>
    </citation>
    <scope>NUCLEOTIDE SEQUENCE [LARGE SCALE GENOMIC DNA]</scope>
    <source>
        <strain evidence="2 4">DR408</strain>
    </source>
</reference>
<evidence type="ECO:0000313" key="5">
    <source>
        <dbReference type="Proteomes" id="UP001060018"/>
    </source>
</evidence>
<name>A0A5B8J005_9MICC</name>
<dbReference type="PANTHER" id="PTHR39173">
    <property type="entry name" value="ACETYLTRANSFERASE"/>
    <property type="match status" value="1"/>
</dbReference>
<dbReference type="Proteomes" id="UP001060018">
    <property type="component" value="Chromosome"/>
</dbReference>
<dbReference type="SUPFAM" id="SSF55729">
    <property type="entry name" value="Acyl-CoA N-acyltransferases (Nat)"/>
    <property type="match status" value="1"/>
</dbReference>
<dbReference type="GO" id="GO:0016747">
    <property type="term" value="F:acyltransferase activity, transferring groups other than amino-acyl groups"/>
    <property type="evidence" value="ECO:0007669"/>
    <property type="project" value="InterPro"/>
</dbReference>
<dbReference type="AlphaFoldDB" id="A0A5B8J005"/>
<reference evidence="3" key="2">
    <citation type="journal article" date="2022" name="Pest Manag. Sci.">
        <title>Glutamicibacter halophytocola-mediated host fitness of potato tuber moth on Solanaceae crops.</title>
        <authorList>
            <person name="Wang W."/>
            <person name="Xiao G."/>
            <person name="Du G."/>
            <person name="Chang L."/>
            <person name="Yang Y."/>
            <person name="Ye J."/>
            <person name="Chen B."/>
        </authorList>
    </citation>
    <scope>NUCLEOTIDE SEQUENCE</scope>
    <source>
        <strain evidence="3">S2</strain>
    </source>
</reference>
<keyword evidence="4" id="KW-1185">Reference proteome</keyword>
<dbReference type="Gene3D" id="3.40.630.30">
    <property type="match status" value="1"/>
</dbReference>
<dbReference type="CDD" id="cd04301">
    <property type="entry name" value="NAT_SF"/>
    <property type="match status" value="1"/>
</dbReference>
<dbReference type="PANTHER" id="PTHR39173:SF1">
    <property type="entry name" value="ACETYLTRANSFERASE"/>
    <property type="match status" value="1"/>
</dbReference>
<keyword evidence="3" id="KW-0808">Transferase</keyword>
<dbReference type="PROSITE" id="PS51186">
    <property type="entry name" value="GNAT"/>
    <property type="match status" value="1"/>
</dbReference>
<dbReference type="EC" id="2.3.1.-" evidence="3"/>
<accession>A0A5B8J005</accession>
<evidence type="ECO:0000313" key="3">
    <source>
        <dbReference type="EMBL" id="UUX59734.1"/>
    </source>
</evidence>
<evidence type="ECO:0000313" key="2">
    <source>
        <dbReference type="EMBL" id="QDY67550.1"/>
    </source>
</evidence>
<dbReference type="InterPro" id="IPR000182">
    <property type="entry name" value="GNAT_dom"/>
</dbReference>
<sequence length="189" mass="20772">MSQIDLRKPTTDLHQSFMQSTAEWNGEEQDGASMFFADKYGWDLADHTDFERWVKLLNDLAKPEFTPAPGFVSQSTLWVVENGKYLGAVSLRHDLGTGYLAEVGGHIGYGIRPSARRRGLAKLALAGSLEQARSLGLPKVLITCNDSNIGSARTIESCGGVLESIKPQSEVGPIFGSPEDVRRYWITLD</sequence>